<sequence>MEWGCKCTRCNNPRWEESWGLSHFDEQNLALRLCELFLQAVQNGQDTLKVSCNTKSLCHQDTWSVRIHDTLRTFHSDFVSVEYNSSTSTYVYKWKVETSSSLIDYTLDVASIKMTSLLQIFTEQQKMAVLKLKKLVDEPLSSGNAELALMTDVIRNMKKWFYGFEFVYDVDLQTEDRRDIDEKGCIGLLVLSSRVGILVVIEVRRSTGDNNHRITSREHAKMLKAKIADKYSTKCITTIGAHFTSEMDQPEFLSKQDKMIAQSVSKYYALNISTDNSRKRPKESKAAMHRSWKKDSPNKRAKRTQTVTTLNSLSAPRMLAQGVYESARHKFWKVVQCYKLTATIIGHAIVFTVLAATIILMRGTAHTSRVSSSEFINPL</sequence>
<dbReference type="Proteomes" id="UP000789572">
    <property type="component" value="Unassembled WGS sequence"/>
</dbReference>
<name>A0A9N8Z461_9GLOM</name>
<dbReference type="OrthoDB" id="2370066at2759"/>
<feature type="region of interest" description="Disordered" evidence="1">
    <location>
        <begin position="276"/>
        <end position="304"/>
    </location>
</feature>
<gene>
    <name evidence="3" type="ORF">POCULU_LOCUS877</name>
</gene>
<keyword evidence="4" id="KW-1185">Reference proteome</keyword>
<feature type="transmembrane region" description="Helical" evidence="2">
    <location>
        <begin position="340"/>
        <end position="361"/>
    </location>
</feature>
<comment type="caution">
    <text evidence="3">The sequence shown here is derived from an EMBL/GenBank/DDBJ whole genome shotgun (WGS) entry which is preliminary data.</text>
</comment>
<accession>A0A9N8Z461</accession>
<evidence type="ECO:0000313" key="4">
    <source>
        <dbReference type="Proteomes" id="UP000789572"/>
    </source>
</evidence>
<keyword evidence="2" id="KW-1133">Transmembrane helix</keyword>
<evidence type="ECO:0000256" key="1">
    <source>
        <dbReference type="SAM" id="MobiDB-lite"/>
    </source>
</evidence>
<evidence type="ECO:0000256" key="2">
    <source>
        <dbReference type="SAM" id="Phobius"/>
    </source>
</evidence>
<keyword evidence="2" id="KW-0812">Transmembrane</keyword>
<reference evidence="3" key="1">
    <citation type="submission" date="2021-06" db="EMBL/GenBank/DDBJ databases">
        <authorList>
            <person name="Kallberg Y."/>
            <person name="Tangrot J."/>
            <person name="Rosling A."/>
        </authorList>
    </citation>
    <scope>NUCLEOTIDE SEQUENCE</scope>
    <source>
        <strain evidence="3">IA702</strain>
    </source>
</reference>
<keyword evidence="2" id="KW-0472">Membrane</keyword>
<evidence type="ECO:0000313" key="3">
    <source>
        <dbReference type="EMBL" id="CAG8467647.1"/>
    </source>
</evidence>
<dbReference type="EMBL" id="CAJVPJ010000054">
    <property type="protein sequence ID" value="CAG8467647.1"/>
    <property type="molecule type" value="Genomic_DNA"/>
</dbReference>
<dbReference type="AlphaFoldDB" id="A0A9N8Z461"/>
<protein>
    <submittedName>
        <fullName evidence="3">8307_t:CDS:1</fullName>
    </submittedName>
</protein>
<feature type="compositionally biased region" description="Basic residues" evidence="1">
    <location>
        <begin position="279"/>
        <end position="292"/>
    </location>
</feature>
<organism evidence="3 4">
    <name type="scientific">Paraglomus occultum</name>
    <dbReference type="NCBI Taxonomy" id="144539"/>
    <lineage>
        <taxon>Eukaryota</taxon>
        <taxon>Fungi</taxon>
        <taxon>Fungi incertae sedis</taxon>
        <taxon>Mucoromycota</taxon>
        <taxon>Glomeromycotina</taxon>
        <taxon>Glomeromycetes</taxon>
        <taxon>Paraglomerales</taxon>
        <taxon>Paraglomeraceae</taxon>
        <taxon>Paraglomus</taxon>
    </lineage>
</organism>
<proteinExistence type="predicted"/>